<feature type="DNA-binding region" description="TEA" evidence="8">
    <location>
        <begin position="212"/>
        <end position="286"/>
    </location>
</feature>
<dbReference type="InterPro" id="IPR000818">
    <property type="entry name" value="TEA/ATTS_dom"/>
</dbReference>
<dbReference type="OrthoDB" id="10006572at2759"/>
<evidence type="ECO:0000256" key="7">
    <source>
        <dbReference type="ARBA" id="ARBA00023321"/>
    </source>
</evidence>
<comment type="subcellular location">
    <subcellularLocation>
        <location evidence="1">Nucleus</location>
    </subcellularLocation>
</comment>
<sequence length="879" mass="97979">MLLLGLHTPLRGELCFPINTILLALTFSFPGPDILFHPLAFLGSCVCDCAAFFAWQEAFDGPSQFTPHWNSSFFSRRPSLGTLVMASDWQPDCLVPQNQPSLEAVGAHTDRALQNTSGNVQSYSDSFAHGNPTARDDHLQQLAFKYPHHPSAAQPVAAPSLAHQQAVAARLHARKLRRLHSVGPNVAPRRGRSYLKSQKYMEYRARPRRDTGKDGEPVWSDELEDAFQQALEANPPMGRRKWSERGKSYGRNELIAEYIFKLTGKRRTRKQVSSHLQVLDSFLKGDPDWERLVREQSGDRLSGHSQTSVTPKWRSSMDPSTAPAHYGHTHTNYHDPMRSMQPYGGDLPPPHYTMGPAMQEAGTKSIHGFSFDMWVSAPQQANRIEKALHAYTRLQGDLHHPNAPPMPLEDVSGWRTSFPQLASSLDEMNGPLDCDIIMLEVNLELMTDFPPSGSRLGIQLDLDFGHPTAGDVLMVNQMDNWTCSTRLYDEGRELWETYHDLPKPQSTKVKPLFESSWWAKLFTELTQDKRIAEDSGQSESIHATDERTRRFFRSLSAVQELRAVPPSSRRLSTQFQDHPGDESERMAILVWKFRQTRPGEVGTTTWRRLIPPPDRTTTNSPRHSSGVDLPPLSLDSILLNKPTQSVYQTPQPHDFNQPQVHHQAQWPMYHQPHDNVANIFNSSGHLDFMTAITKAEDSLGDKTAVSSVLDSFPASLAPETSQSTSMSVSSGGPMMLNMNSLPITHQGLGYNMGHDASQYVPSQQHGVNIHDSHSVLDGFFGPGTQSLDDLSHSQASWGAHSNSIPGDVNAGGYHHIPFQTEHQVPVTRETQQPHHFDGLMPPDDLMDKLVGRMSNGPSMHGAGPEHASSGYGENTVDAV</sequence>
<dbReference type="EMBL" id="MLKD01000007">
    <property type="protein sequence ID" value="OQE24442.1"/>
    <property type="molecule type" value="Genomic_DNA"/>
</dbReference>
<dbReference type="Pfam" id="PF01285">
    <property type="entry name" value="TEA"/>
    <property type="match status" value="1"/>
</dbReference>
<keyword evidence="12" id="KW-1185">Reference proteome</keyword>
<dbReference type="PROSITE" id="PS00554">
    <property type="entry name" value="TEA_1"/>
    <property type="match status" value="1"/>
</dbReference>
<dbReference type="GO" id="GO:0048315">
    <property type="term" value="P:conidium formation"/>
    <property type="evidence" value="ECO:0007669"/>
    <property type="project" value="UniProtKB-KW"/>
</dbReference>
<gene>
    <name evidence="11" type="ORF">PENSTE_c007G08993</name>
</gene>
<dbReference type="InterPro" id="IPR050937">
    <property type="entry name" value="TEC1_TEAD_TF"/>
</dbReference>
<feature type="region of interest" description="Disordered" evidence="9">
    <location>
        <begin position="852"/>
        <end position="879"/>
    </location>
</feature>
<dbReference type="PANTHER" id="PTHR11834:SF0">
    <property type="entry name" value="PROTEIN SCALLOPED"/>
    <property type="match status" value="1"/>
</dbReference>
<dbReference type="GO" id="GO:0005667">
    <property type="term" value="C:transcription regulator complex"/>
    <property type="evidence" value="ECO:0007669"/>
    <property type="project" value="TreeGrafter"/>
</dbReference>
<keyword evidence="5" id="KW-0804">Transcription</keyword>
<organism evidence="11 12">
    <name type="scientific">Penicillium steckii</name>
    <dbReference type="NCBI Taxonomy" id="303698"/>
    <lineage>
        <taxon>Eukaryota</taxon>
        <taxon>Fungi</taxon>
        <taxon>Dikarya</taxon>
        <taxon>Ascomycota</taxon>
        <taxon>Pezizomycotina</taxon>
        <taxon>Eurotiomycetes</taxon>
        <taxon>Eurotiomycetidae</taxon>
        <taxon>Eurotiales</taxon>
        <taxon>Aspergillaceae</taxon>
        <taxon>Penicillium</taxon>
    </lineage>
</organism>
<dbReference type="GO" id="GO:0005634">
    <property type="term" value="C:nucleus"/>
    <property type="evidence" value="ECO:0007669"/>
    <property type="project" value="UniProtKB-SubCell"/>
</dbReference>
<comment type="caution">
    <text evidence="11">The sequence shown here is derived from an EMBL/GenBank/DDBJ whole genome shotgun (WGS) entry which is preliminary data.</text>
</comment>
<dbReference type="PANTHER" id="PTHR11834">
    <property type="entry name" value="TRANSCRIPTIONAL ENHANCER FACTOR TEF RELATED"/>
    <property type="match status" value="1"/>
</dbReference>
<reference evidence="12" key="1">
    <citation type="journal article" date="2017" name="Nat. Microbiol.">
        <title>Global analysis of biosynthetic gene clusters reveals vast potential of secondary metabolite production in Penicillium species.</title>
        <authorList>
            <person name="Nielsen J.C."/>
            <person name="Grijseels S."/>
            <person name="Prigent S."/>
            <person name="Ji B."/>
            <person name="Dainat J."/>
            <person name="Nielsen K.F."/>
            <person name="Frisvad J.C."/>
            <person name="Workman M."/>
            <person name="Nielsen J."/>
        </authorList>
    </citation>
    <scope>NUCLEOTIDE SEQUENCE [LARGE SCALE GENOMIC DNA]</scope>
    <source>
        <strain evidence="12">IBT 24891</strain>
    </source>
</reference>
<keyword evidence="7" id="KW-0183">Conidiation</keyword>
<evidence type="ECO:0000256" key="1">
    <source>
        <dbReference type="ARBA" id="ARBA00004123"/>
    </source>
</evidence>
<feature type="region of interest" description="Disordered" evidence="9">
    <location>
        <begin position="604"/>
        <end position="632"/>
    </location>
</feature>
<dbReference type="GO" id="GO:0000981">
    <property type="term" value="F:DNA-binding transcription factor activity, RNA polymerase II-specific"/>
    <property type="evidence" value="ECO:0007669"/>
    <property type="project" value="TreeGrafter"/>
</dbReference>
<evidence type="ECO:0000313" key="11">
    <source>
        <dbReference type="EMBL" id="OQE24442.1"/>
    </source>
</evidence>
<dbReference type="PRINTS" id="PR00065">
    <property type="entry name" value="TEADOMAIN"/>
</dbReference>
<feature type="domain" description="TEA" evidence="10">
    <location>
        <begin position="212"/>
        <end position="286"/>
    </location>
</feature>
<evidence type="ECO:0000256" key="9">
    <source>
        <dbReference type="SAM" id="MobiDB-lite"/>
    </source>
</evidence>
<dbReference type="AlphaFoldDB" id="A0A1V6TDI8"/>
<evidence type="ECO:0000256" key="3">
    <source>
        <dbReference type="ARBA" id="ARBA00023015"/>
    </source>
</evidence>
<feature type="region of interest" description="Disordered" evidence="9">
    <location>
        <begin position="295"/>
        <end position="341"/>
    </location>
</feature>
<dbReference type="Proteomes" id="UP000191285">
    <property type="component" value="Unassembled WGS sequence"/>
</dbReference>
<keyword evidence="6" id="KW-0539">Nucleus</keyword>
<keyword evidence="3" id="KW-0805">Transcription regulation</keyword>
<accession>A0A1V6TDI8</accession>
<keyword evidence="4" id="KW-0010">Activator</keyword>
<dbReference type="SMART" id="SM00426">
    <property type="entry name" value="TEA"/>
    <property type="match status" value="1"/>
</dbReference>
<evidence type="ECO:0000256" key="5">
    <source>
        <dbReference type="ARBA" id="ARBA00023163"/>
    </source>
</evidence>
<dbReference type="GO" id="GO:0000978">
    <property type="term" value="F:RNA polymerase II cis-regulatory region sequence-specific DNA binding"/>
    <property type="evidence" value="ECO:0007669"/>
    <property type="project" value="TreeGrafter"/>
</dbReference>
<evidence type="ECO:0000313" key="12">
    <source>
        <dbReference type="Proteomes" id="UP000191285"/>
    </source>
</evidence>
<name>A0A1V6TDI8_9EURO</name>
<evidence type="ECO:0000256" key="4">
    <source>
        <dbReference type="ARBA" id="ARBA00023159"/>
    </source>
</evidence>
<evidence type="ECO:0000259" key="10">
    <source>
        <dbReference type="PROSITE" id="PS51088"/>
    </source>
</evidence>
<comment type="similarity">
    <text evidence="2">Belongs to the TEC1 family.</text>
</comment>
<evidence type="ECO:0000256" key="2">
    <source>
        <dbReference type="ARBA" id="ARBA00008421"/>
    </source>
</evidence>
<proteinExistence type="inferred from homology"/>
<evidence type="ECO:0000256" key="6">
    <source>
        <dbReference type="ARBA" id="ARBA00023242"/>
    </source>
</evidence>
<protein>
    <recommendedName>
        <fullName evidence="10">TEA domain-containing protein</fullName>
    </recommendedName>
</protein>
<dbReference type="Gene3D" id="6.10.20.40">
    <property type="entry name" value="TEA/ATTS domain"/>
    <property type="match status" value="1"/>
</dbReference>
<dbReference type="STRING" id="303698.A0A1V6TDI8"/>
<keyword evidence="7" id="KW-0749">Sporulation</keyword>
<dbReference type="InterPro" id="IPR038096">
    <property type="entry name" value="TEA/ATTS_sf"/>
</dbReference>
<dbReference type="PROSITE" id="PS51088">
    <property type="entry name" value="TEA_2"/>
    <property type="match status" value="1"/>
</dbReference>
<evidence type="ECO:0000256" key="8">
    <source>
        <dbReference type="PROSITE-ProRule" id="PRU00505"/>
    </source>
</evidence>